<dbReference type="Pfam" id="PF00481">
    <property type="entry name" value="PP2C"/>
    <property type="match status" value="2"/>
</dbReference>
<dbReference type="PANTHER" id="PTHR13832:SF840">
    <property type="entry name" value="PROTEIN PHOSPHATASE 2C 60-RELATED"/>
    <property type="match status" value="1"/>
</dbReference>
<evidence type="ECO:0000256" key="7">
    <source>
        <dbReference type="ARBA" id="ARBA00022912"/>
    </source>
</evidence>
<dbReference type="SUPFAM" id="SSF81606">
    <property type="entry name" value="PP2C-like"/>
    <property type="match status" value="1"/>
</dbReference>
<feature type="region of interest" description="Disordered" evidence="10">
    <location>
        <begin position="168"/>
        <end position="197"/>
    </location>
</feature>
<dbReference type="PANTHER" id="PTHR13832">
    <property type="entry name" value="PROTEIN PHOSPHATASE 2C"/>
    <property type="match status" value="1"/>
</dbReference>
<dbReference type="GO" id="GO:0004722">
    <property type="term" value="F:protein serine/threonine phosphatase activity"/>
    <property type="evidence" value="ECO:0007669"/>
    <property type="project" value="UniProtKB-EC"/>
</dbReference>
<comment type="cofactor">
    <cofactor evidence="1">
        <name>Mn(2+)</name>
        <dbReference type="ChEBI" id="CHEBI:29035"/>
    </cofactor>
</comment>
<dbReference type="PROSITE" id="PS01032">
    <property type="entry name" value="PPM_1"/>
    <property type="match status" value="1"/>
</dbReference>
<dbReference type="InterPro" id="IPR000222">
    <property type="entry name" value="PP2C_BS"/>
</dbReference>
<sequence length="379" mass="41006">MGAYLSQPVTTKDTFAGSGKNTTYGGASMQGWRRSMEDAHIAQTGMSEGEETALFGVFDGHGGSEVAKFCKKYMAPELRNMTQYQQGRINDSLVEVFHKMDQMLKDDAYHTELDEMRGAKGNDGPASEGSLSGEKASKSEDDDGGIVSTAEAVDMLKRLMQIKRLMNSEKEDPTDEAQESLESAPAEAPSQEPEGEPRIQAGCTAVVALLRGNELFVANAGDSRAILCRNGTAVPLSHDHKPASEIEKSRIMAAGGFLSEVGGVTRVNGNLNLSRAIGDLKYKGNQQLAAKDQIITAQPDVVQMTLNSSDRFMVLACDGVWDVLSNQEVVNFVNQRLDKNMSCTEVAQELLDRCLAPDPKETKGIGCDNMTATIVLLHF</sequence>
<evidence type="ECO:0000256" key="3">
    <source>
        <dbReference type="ARBA" id="ARBA00013081"/>
    </source>
</evidence>
<organism evidence="12 13">
    <name type="scientific">Apatococcus lobatus</name>
    <dbReference type="NCBI Taxonomy" id="904363"/>
    <lineage>
        <taxon>Eukaryota</taxon>
        <taxon>Viridiplantae</taxon>
        <taxon>Chlorophyta</taxon>
        <taxon>core chlorophytes</taxon>
        <taxon>Trebouxiophyceae</taxon>
        <taxon>Chlorellales</taxon>
        <taxon>Chlorellaceae</taxon>
        <taxon>Apatococcus</taxon>
    </lineage>
</organism>
<keyword evidence="5 9" id="KW-0378">Hydrolase</keyword>
<evidence type="ECO:0000256" key="10">
    <source>
        <dbReference type="SAM" id="MobiDB-lite"/>
    </source>
</evidence>
<dbReference type="AlphaFoldDB" id="A0AAW1QHD6"/>
<dbReference type="CDD" id="cd00143">
    <property type="entry name" value="PP2Cc"/>
    <property type="match status" value="1"/>
</dbReference>
<dbReference type="SMART" id="SM00332">
    <property type="entry name" value="PP2Cc"/>
    <property type="match status" value="1"/>
</dbReference>
<comment type="caution">
    <text evidence="12">The sequence shown here is derived from an EMBL/GenBank/DDBJ whole genome shotgun (WGS) entry which is preliminary data.</text>
</comment>
<accession>A0AAW1QHD6</accession>
<dbReference type="EMBL" id="JALJOS010000043">
    <property type="protein sequence ID" value="KAK9820788.1"/>
    <property type="molecule type" value="Genomic_DNA"/>
</dbReference>
<keyword evidence="8" id="KW-0464">Manganese</keyword>
<dbReference type="Proteomes" id="UP001438707">
    <property type="component" value="Unassembled WGS sequence"/>
</dbReference>
<dbReference type="Gene3D" id="3.60.40.10">
    <property type="entry name" value="PPM-type phosphatase domain"/>
    <property type="match status" value="1"/>
</dbReference>
<comment type="cofactor">
    <cofactor evidence="2">
        <name>Mg(2+)</name>
        <dbReference type="ChEBI" id="CHEBI:18420"/>
    </cofactor>
</comment>
<dbReference type="InterPro" id="IPR001932">
    <property type="entry name" value="PPM-type_phosphatase-like_dom"/>
</dbReference>
<keyword evidence="7 9" id="KW-0904">Protein phosphatase</keyword>
<evidence type="ECO:0000256" key="2">
    <source>
        <dbReference type="ARBA" id="ARBA00001946"/>
    </source>
</evidence>
<gene>
    <name evidence="12" type="ORF">WJX74_004025</name>
</gene>
<keyword evidence="4" id="KW-0479">Metal-binding</keyword>
<feature type="domain" description="PPM-type phosphatase" evidence="11">
    <location>
        <begin position="23"/>
        <end position="377"/>
    </location>
</feature>
<evidence type="ECO:0000313" key="12">
    <source>
        <dbReference type="EMBL" id="KAK9820788.1"/>
    </source>
</evidence>
<keyword evidence="6" id="KW-0460">Magnesium</keyword>
<feature type="region of interest" description="Disordered" evidence="10">
    <location>
        <begin position="116"/>
        <end position="146"/>
    </location>
</feature>
<dbReference type="InterPro" id="IPR015655">
    <property type="entry name" value="PP2C"/>
</dbReference>
<dbReference type="GO" id="GO:0046872">
    <property type="term" value="F:metal ion binding"/>
    <property type="evidence" value="ECO:0007669"/>
    <property type="project" value="UniProtKB-KW"/>
</dbReference>
<proteinExistence type="inferred from homology"/>
<evidence type="ECO:0000256" key="4">
    <source>
        <dbReference type="ARBA" id="ARBA00022723"/>
    </source>
</evidence>
<evidence type="ECO:0000259" key="11">
    <source>
        <dbReference type="PROSITE" id="PS51746"/>
    </source>
</evidence>
<comment type="similarity">
    <text evidence="9">Belongs to the PP2C family.</text>
</comment>
<evidence type="ECO:0000256" key="6">
    <source>
        <dbReference type="ARBA" id="ARBA00022842"/>
    </source>
</evidence>
<evidence type="ECO:0000256" key="5">
    <source>
        <dbReference type="ARBA" id="ARBA00022801"/>
    </source>
</evidence>
<evidence type="ECO:0000256" key="8">
    <source>
        <dbReference type="ARBA" id="ARBA00023211"/>
    </source>
</evidence>
<dbReference type="InterPro" id="IPR036457">
    <property type="entry name" value="PPM-type-like_dom_sf"/>
</dbReference>
<name>A0AAW1QHD6_9CHLO</name>
<protein>
    <recommendedName>
        <fullName evidence="3">protein-serine/threonine phosphatase</fullName>
        <ecNumber evidence="3">3.1.3.16</ecNumber>
    </recommendedName>
</protein>
<evidence type="ECO:0000256" key="1">
    <source>
        <dbReference type="ARBA" id="ARBA00001936"/>
    </source>
</evidence>
<reference evidence="12 13" key="1">
    <citation type="journal article" date="2024" name="Nat. Commun.">
        <title>Phylogenomics reveals the evolutionary origins of lichenization in chlorophyte algae.</title>
        <authorList>
            <person name="Puginier C."/>
            <person name="Libourel C."/>
            <person name="Otte J."/>
            <person name="Skaloud P."/>
            <person name="Haon M."/>
            <person name="Grisel S."/>
            <person name="Petersen M."/>
            <person name="Berrin J.G."/>
            <person name="Delaux P.M."/>
            <person name="Dal Grande F."/>
            <person name="Keller J."/>
        </authorList>
    </citation>
    <scope>NUCLEOTIDE SEQUENCE [LARGE SCALE GENOMIC DNA]</scope>
    <source>
        <strain evidence="12 13">SAG 2145</strain>
    </source>
</reference>
<dbReference type="PROSITE" id="PS51746">
    <property type="entry name" value="PPM_2"/>
    <property type="match status" value="1"/>
</dbReference>
<keyword evidence="13" id="KW-1185">Reference proteome</keyword>
<evidence type="ECO:0000313" key="13">
    <source>
        <dbReference type="Proteomes" id="UP001438707"/>
    </source>
</evidence>
<dbReference type="EC" id="3.1.3.16" evidence="3"/>
<evidence type="ECO:0000256" key="9">
    <source>
        <dbReference type="RuleBase" id="RU003465"/>
    </source>
</evidence>